<dbReference type="Proteomes" id="UP001418222">
    <property type="component" value="Unassembled WGS sequence"/>
</dbReference>
<organism evidence="10 11">
    <name type="scientific">Platanthera zijinensis</name>
    <dbReference type="NCBI Taxonomy" id="2320716"/>
    <lineage>
        <taxon>Eukaryota</taxon>
        <taxon>Viridiplantae</taxon>
        <taxon>Streptophyta</taxon>
        <taxon>Embryophyta</taxon>
        <taxon>Tracheophyta</taxon>
        <taxon>Spermatophyta</taxon>
        <taxon>Magnoliopsida</taxon>
        <taxon>Liliopsida</taxon>
        <taxon>Asparagales</taxon>
        <taxon>Orchidaceae</taxon>
        <taxon>Orchidoideae</taxon>
        <taxon>Orchideae</taxon>
        <taxon>Orchidinae</taxon>
        <taxon>Platanthera</taxon>
    </lineage>
</organism>
<dbReference type="GO" id="GO:0019706">
    <property type="term" value="F:protein-cysteine S-palmitoyltransferase activity"/>
    <property type="evidence" value="ECO:0007669"/>
    <property type="project" value="UniProtKB-EC"/>
</dbReference>
<evidence type="ECO:0000313" key="10">
    <source>
        <dbReference type="EMBL" id="KAK8928777.1"/>
    </source>
</evidence>
<dbReference type="PANTHER" id="PTHR22883">
    <property type="entry name" value="ZINC FINGER DHHC DOMAIN CONTAINING PROTEIN"/>
    <property type="match status" value="1"/>
</dbReference>
<evidence type="ECO:0000256" key="1">
    <source>
        <dbReference type="ARBA" id="ARBA00004141"/>
    </source>
</evidence>
<keyword evidence="4 8" id="KW-0812">Transmembrane</keyword>
<accession>A0AAP0B5U9</accession>
<comment type="domain">
    <text evidence="8">The DHHC domain is required for palmitoyltransferase activity.</text>
</comment>
<evidence type="ECO:0000259" key="9">
    <source>
        <dbReference type="Pfam" id="PF01529"/>
    </source>
</evidence>
<dbReference type="Pfam" id="PF01529">
    <property type="entry name" value="DHHC"/>
    <property type="match status" value="1"/>
</dbReference>
<dbReference type="PANTHER" id="PTHR22883:SF286">
    <property type="entry name" value="PROTEIN S-ACYLTRANSFERASE 17-RELATED"/>
    <property type="match status" value="1"/>
</dbReference>
<evidence type="ECO:0000256" key="2">
    <source>
        <dbReference type="ARBA" id="ARBA00008574"/>
    </source>
</evidence>
<dbReference type="GO" id="GO:0005783">
    <property type="term" value="C:endoplasmic reticulum"/>
    <property type="evidence" value="ECO:0007669"/>
    <property type="project" value="TreeGrafter"/>
</dbReference>
<evidence type="ECO:0000256" key="7">
    <source>
        <dbReference type="ARBA" id="ARBA00023315"/>
    </source>
</evidence>
<protein>
    <recommendedName>
        <fullName evidence="8">S-acyltransferase</fullName>
        <ecNumber evidence="8">2.3.1.225</ecNumber>
    </recommendedName>
    <alternativeName>
        <fullName evidence="8">Palmitoyltransferase</fullName>
    </alternativeName>
</protein>
<dbReference type="EC" id="2.3.1.225" evidence="8"/>
<evidence type="ECO:0000256" key="5">
    <source>
        <dbReference type="ARBA" id="ARBA00022989"/>
    </source>
</evidence>
<dbReference type="PROSITE" id="PS50216">
    <property type="entry name" value="DHHC"/>
    <property type="match status" value="1"/>
</dbReference>
<dbReference type="GO" id="GO:0006612">
    <property type="term" value="P:protein targeting to membrane"/>
    <property type="evidence" value="ECO:0007669"/>
    <property type="project" value="TreeGrafter"/>
</dbReference>
<comment type="similarity">
    <text evidence="2 8">Belongs to the DHHC palmitoyltransferase family.</text>
</comment>
<dbReference type="InterPro" id="IPR001594">
    <property type="entry name" value="Palmitoyltrfase_DHHC"/>
</dbReference>
<dbReference type="EMBL" id="JBBWWQ010000015">
    <property type="protein sequence ID" value="KAK8928777.1"/>
    <property type="molecule type" value="Genomic_DNA"/>
</dbReference>
<keyword evidence="3 8" id="KW-0808">Transferase</keyword>
<feature type="transmembrane region" description="Helical" evidence="8">
    <location>
        <begin position="209"/>
        <end position="229"/>
    </location>
</feature>
<keyword evidence="6 8" id="KW-0472">Membrane</keyword>
<dbReference type="AlphaFoldDB" id="A0AAP0B5U9"/>
<dbReference type="GO" id="GO:0016020">
    <property type="term" value="C:membrane"/>
    <property type="evidence" value="ECO:0007669"/>
    <property type="project" value="UniProtKB-SubCell"/>
</dbReference>
<name>A0AAP0B5U9_9ASPA</name>
<keyword evidence="5 8" id="KW-1133">Transmembrane helix</keyword>
<evidence type="ECO:0000256" key="6">
    <source>
        <dbReference type="ARBA" id="ARBA00023136"/>
    </source>
</evidence>
<feature type="transmembrane region" description="Helical" evidence="8">
    <location>
        <begin position="78"/>
        <end position="95"/>
    </location>
</feature>
<feature type="transmembrane region" description="Helical" evidence="8">
    <location>
        <begin position="236"/>
        <end position="254"/>
    </location>
</feature>
<sequence>MALQWALALHGVITVLVLVSFLCGHWPIFEGTFVERIHHFITAGAYHYFLRFVEIVFGPRVRNCFLRIEYYSCDRPNPILQLVYLGILGGTYYIIARSSFRYIPGVYVNEMNKYASILAVSVGVILFLLTSFSDPGTVNSKNVSQYISAYPYDNILYVEKECPTCKIPKPARSKHCGICDRCIARFDHHCGWMNTCIGEKNTRYFMAFLLWHFLICLYGAIILVLILAGQLKERKIIFILTVYYGIEKSFYSLFPHVVQWLLDAHNTQIVLTVFLIVISLLLAGFFGYHAQLCFTNTTTNEAFKWQEYLSWRRKVNEAQAIIRAVDGEAKAPTGKCRNPFRRSPFQSDLAVKNNVYDRGIFRNALEILVPLSERRSFIHPKAC</sequence>
<feature type="transmembrane region" description="Helical" evidence="8">
    <location>
        <begin position="115"/>
        <end position="133"/>
    </location>
</feature>
<comment type="subcellular location">
    <subcellularLocation>
        <location evidence="1">Membrane</location>
        <topology evidence="1">Multi-pass membrane protein</topology>
    </subcellularLocation>
</comment>
<dbReference type="GO" id="GO:0005794">
    <property type="term" value="C:Golgi apparatus"/>
    <property type="evidence" value="ECO:0007669"/>
    <property type="project" value="TreeGrafter"/>
</dbReference>
<evidence type="ECO:0000256" key="3">
    <source>
        <dbReference type="ARBA" id="ARBA00022679"/>
    </source>
</evidence>
<keyword evidence="11" id="KW-1185">Reference proteome</keyword>
<evidence type="ECO:0000313" key="11">
    <source>
        <dbReference type="Proteomes" id="UP001418222"/>
    </source>
</evidence>
<proteinExistence type="inferred from homology"/>
<comment type="caution">
    <text evidence="10">The sequence shown here is derived from an EMBL/GenBank/DDBJ whole genome shotgun (WGS) entry which is preliminary data.</text>
</comment>
<feature type="transmembrane region" description="Helical" evidence="8">
    <location>
        <begin position="269"/>
        <end position="288"/>
    </location>
</feature>
<gene>
    <name evidence="10" type="ORF">KSP39_PZI017306</name>
</gene>
<evidence type="ECO:0000256" key="4">
    <source>
        <dbReference type="ARBA" id="ARBA00022692"/>
    </source>
</evidence>
<feature type="domain" description="Palmitoyltransferase DHHC" evidence="9">
    <location>
        <begin position="159"/>
        <end position="306"/>
    </location>
</feature>
<reference evidence="10 11" key="1">
    <citation type="journal article" date="2022" name="Nat. Plants">
        <title>Genomes of leafy and leafless Platanthera orchids illuminate the evolution of mycoheterotrophy.</title>
        <authorList>
            <person name="Li M.H."/>
            <person name="Liu K.W."/>
            <person name="Li Z."/>
            <person name="Lu H.C."/>
            <person name="Ye Q.L."/>
            <person name="Zhang D."/>
            <person name="Wang J.Y."/>
            <person name="Li Y.F."/>
            <person name="Zhong Z.M."/>
            <person name="Liu X."/>
            <person name="Yu X."/>
            <person name="Liu D.K."/>
            <person name="Tu X.D."/>
            <person name="Liu B."/>
            <person name="Hao Y."/>
            <person name="Liao X.Y."/>
            <person name="Jiang Y.T."/>
            <person name="Sun W.H."/>
            <person name="Chen J."/>
            <person name="Chen Y.Q."/>
            <person name="Ai Y."/>
            <person name="Zhai J.W."/>
            <person name="Wu S.S."/>
            <person name="Zhou Z."/>
            <person name="Hsiao Y.Y."/>
            <person name="Wu W.L."/>
            <person name="Chen Y.Y."/>
            <person name="Lin Y.F."/>
            <person name="Hsu J.L."/>
            <person name="Li C.Y."/>
            <person name="Wang Z.W."/>
            <person name="Zhao X."/>
            <person name="Zhong W.Y."/>
            <person name="Ma X.K."/>
            <person name="Ma L."/>
            <person name="Huang J."/>
            <person name="Chen G.Z."/>
            <person name="Huang M.Z."/>
            <person name="Huang L."/>
            <person name="Peng D.H."/>
            <person name="Luo Y.B."/>
            <person name="Zou S.Q."/>
            <person name="Chen S.P."/>
            <person name="Lan S."/>
            <person name="Tsai W.C."/>
            <person name="Van de Peer Y."/>
            <person name="Liu Z.J."/>
        </authorList>
    </citation>
    <scope>NUCLEOTIDE SEQUENCE [LARGE SCALE GENOMIC DNA]</scope>
    <source>
        <strain evidence="10">Lor287</strain>
    </source>
</reference>
<evidence type="ECO:0000256" key="8">
    <source>
        <dbReference type="RuleBase" id="RU079119"/>
    </source>
</evidence>
<keyword evidence="7 8" id="KW-0012">Acyltransferase</keyword>
<feature type="transmembrane region" description="Helical" evidence="8">
    <location>
        <begin position="6"/>
        <end position="28"/>
    </location>
</feature>
<comment type="catalytic activity">
    <reaction evidence="8">
        <text>L-cysteinyl-[protein] + hexadecanoyl-CoA = S-hexadecanoyl-L-cysteinyl-[protein] + CoA</text>
        <dbReference type="Rhea" id="RHEA:36683"/>
        <dbReference type="Rhea" id="RHEA-COMP:10131"/>
        <dbReference type="Rhea" id="RHEA-COMP:11032"/>
        <dbReference type="ChEBI" id="CHEBI:29950"/>
        <dbReference type="ChEBI" id="CHEBI:57287"/>
        <dbReference type="ChEBI" id="CHEBI:57379"/>
        <dbReference type="ChEBI" id="CHEBI:74151"/>
        <dbReference type="EC" id="2.3.1.225"/>
    </reaction>
</comment>
<dbReference type="InterPro" id="IPR039859">
    <property type="entry name" value="PFA4/ZDH16/20/ERF2-like"/>
</dbReference>